<dbReference type="InterPro" id="IPR013216">
    <property type="entry name" value="Methyltransf_11"/>
</dbReference>
<name>A0A2V2N867_9EURY</name>
<accession>A0A2V2N867</accession>
<dbReference type="GO" id="GO:0008757">
    <property type="term" value="F:S-adenosylmethionine-dependent methyltransferase activity"/>
    <property type="evidence" value="ECO:0007669"/>
    <property type="project" value="InterPro"/>
</dbReference>
<sequence>MNDEKRDFDSEALTRDKEPARVKLSNDVVQAICGLISLTSDMNVLDFGCGTGLLTLQIQPFVRSITGIDSSQGMLNVLDAKISKLGITNVRTHLFDIIRGVLPFGEFDLVVSSMTFHHIKDVSLLLKAMAGVIHSSGQIVIIDLDPDDGKFHDSNEGVFHFGFERSIMKKLLEEAGYDSIREKTAASMQRVSPTGETRGFSIFIMVGRKST</sequence>
<dbReference type="PANTHER" id="PTHR43861:SF3">
    <property type="entry name" value="PUTATIVE (AFU_ORTHOLOGUE AFUA_2G14390)-RELATED"/>
    <property type="match status" value="1"/>
</dbReference>
<dbReference type="CDD" id="cd02440">
    <property type="entry name" value="AdoMet_MTases"/>
    <property type="match status" value="1"/>
</dbReference>
<dbReference type="GO" id="GO:0032259">
    <property type="term" value="P:methylation"/>
    <property type="evidence" value="ECO:0007669"/>
    <property type="project" value="UniProtKB-KW"/>
</dbReference>
<feature type="domain" description="Methyltransferase type 11" evidence="2">
    <location>
        <begin position="45"/>
        <end position="141"/>
    </location>
</feature>
<evidence type="ECO:0000256" key="1">
    <source>
        <dbReference type="ARBA" id="ARBA00022679"/>
    </source>
</evidence>
<evidence type="ECO:0000313" key="4">
    <source>
        <dbReference type="Proteomes" id="UP000245657"/>
    </source>
</evidence>
<keyword evidence="3" id="KW-0489">Methyltransferase</keyword>
<organism evidence="3 4">
    <name type="scientific">Methanospirillum lacunae</name>
    <dbReference type="NCBI Taxonomy" id="668570"/>
    <lineage>
        <taxon>Archaea</taxon>
        <taxon>Methanobacteriati</taxon>
        <taxon>Methanobacteriota</taxon>
        <taxon>Stenosarchaea group</taxon>
        <taxon>Methanomicrobia</taxon>
        <taxon>Methanomicrobiales</taxon>
        <taxon>Methanospirillaceae</taxon>
        <taxon>Methanospirillum</taxon>
    </lineage>
</organism>
<dbReference type="RefSeq" id="WP_109967166.1">
    <property type="nucleotide sequence ID" value="NZ_CP176093.1"/>
</dbReference>
<gene>
    <name evidence="3" type="ORF">DK846_01600</name>
</gene>
<keyword evidence="4" id="KW-1185">Reference proteome</keyword>
<dbReference type="Proteomes" id="UP000245657">
    <property type="component" value="Unassembled WGS sequence"/>
</dbReference>
<dbReference type="Pfam" id="PF08241">
    <property type="entry name" value="Methyltransf_11"/>
    <property type="match status" value="1"/>
</dbReference>
<dbReference type="OrthoDB" id="105748at2157"/>
<dbReference type="SUPFAM" id="SSF53335">
    <property type="entry name" value="S-adenosyl-L-methionine-dependent methyltransferases"/>
    <property type="match status" value="1"/>
</dbReference>
<evidence type="ECO:0000313" key="3">
    <source>
        <dbReference type="EMBL" id="PWR73886.1"/>
    </source>
</evidence>
<dbReference type="AlphaFoldDB" id="A0A2V2N867"/>
<dbReference type="GeneID" id="97549223"/>
<dbReference type="InterPro" id="IPR029063">
    <property type="entry name" value="SAM-dependent_MTases_sf"/>
</dbReference>
<protein>
    <submittedName>
        <fullName evidence="3">SAM-dependent methyltransferase</fullName>
    </submittedName>
</protein>
<dbReference type="PANTHER" id="PTHR43861">
    <property type="entry name" value="TRANS-ACONITATE 2-METHYLTRANSFERASE-RELATED"/>
    <property type="match status" value="1"/>
</dbReference>
<evidence type="ECO:0000259" key="2">
    <source>
        <dbReference type="Pfam" id="PF08241"/>
    </source>
</evidence>
<dbReference type="Gene3D" id="3.40.50.150">
    <property type="entry name" value="Vaccinia Virus protein VP39"/>
    <property type="match status" value="1"/>
</dbReference>
<reference evidence="3 4" key="1">
    <citation type="submission" date="2018-05" db="EMBL/GenBank/DDBJ databases">
        <title>Draft genome of Methanospirillum lacunae Ki8-1.</title>
        <authorList>
            <person name="Dueholm M.S."/>
            <person name="Nielsen P.H."/>
            <person name="Bakmann L.F."/>
            <person name="Otzen D.E."/>
        </authorList>
    </citation>
    <scope>NUCLEOTIDE SEQUENCE [LARGE SCALE GENOMIC DNA]</scope>
    <source>
        <strain evidence="3 4">Ki8-1</strain>
    </source>
</reference>
<keyword evidence="1 3" id="KW-0808">Transferase</keyword>
<dbReference type="EMBL" id="QGMY01000002">
    <property type="protein sequence ID" value="PWR73886.1"/>
    <property type="molecule type" value="Genomic_DNA"/>
</dbReference>
<proteinExistence type="predicted"/>
<comment type="caution">
    <text evidence="3">The sequence shown here is derived from an EMBL/GenBank/DDBJ whole genome shotgun (WGS) entry which is preliminary data.</text>
</comment>